<feature type="domain" description="NADPH-dependent FMN reductase-like" evidence="4">
    <location>
        <begin position="13"/>
        <end position="146"/>
    </location>
</feature>
<keyword evidence="1" id="KW-0285">Flavoprotein</keyword>
<evidence type="ECO:0000256" key="1">
    <source>
        <dbReference type="ARBA" id="ARBA00022630"/>
    </source>
</evidence>
<dbReference type="AlphaFoldDB" id="A0A382GM11"/>
<dbReference type="InterPro" id="IPR029039">
    <property type="entry name" value="Flavoprotein-like_sf"/>
</dbReference>
<dbReference type="Gene3D" id="3.40.50.360">
    <property type="match status" value="1"/>
</dbReference>
<evidence type="ECO:0000256" key="3">
    <source>
        <dbReference type="ARBA" id="ARBA00023002"/>
    </source>
</evidence>
<dbReference type="Pfam" id="PF03358">
    <property type="entry name" value="FMN_red"/>
    <property type="match status" value="1"/>
</dbReference>
<dbReference type="PANTHER" id="PTHR43408">
    <property type="entry name" value="FMN REDUCTASE (NADPH)"/>
    <property type="match status" value="1"/>
</dbReference>
<dbReference type="PANTHER" id="PTHR43408:SF2">
    <property type="entry name" value="FMN REDUCTASE (NADPH)"/>
    <property type="match status" value="1"/>
</dbReference>
<dbReference type="InterPro" id="IPR051814">
    <property type="entry name" value="NAD(P)H-dep_FMN_reductase"/>
</dbReference>
<gene>
    <name evidence="5" type="ORF">METZ01_LOCUS228776</name>
</gene>
<reference evidence="5" key="1">
    <citation type="submission" date="2018-05" db="EMBL/GenBank/DDBJ databases">
        <authorList>
            <person name="Lanie J.A."/>
            <person name="Ng W.-L."/>
            <person name="Kazmierczak K.M."/>
            <person name="Andrzejewski T.M."/>
            <person name="Davidsen T.M."/>
            <person name="Wayne K.J."/>
            <person name="Tettelin H."/>
            <person name="Glass J.I."/>
            <person name="Rusch D."/>
            <person name="Podicherti R."/>
            <person name="Tsui H.-C.T."/>
            <person name="Winkler M.E."/>
        </authorList>
    </citation>
    <scope>NUCLEOTIDE SEQUENCE</scope>
</reference>
<organism evidence="5">
    <name type="scientific">marine metagenome</name>
    <dbReference type="NCBI Taxonomy" id="408172"/>
    <lineage>
        <taxon>unclassified sequences</taxon>
        <taxon>metagenomes</taxon>
        <taxon>ecological metagenomes</taxon>
    </lineage>
</organism>
<dbReference type="EMBL" id="UINC01056188">
    <property type="protein sequence ID" value="SVB75922.1"/>
    <property type="molecule type" value="Genomic_DNA"/>
</dbReference>
<proteinExistence type="predicted"/>
<keyword evidence="3" id="KW-0560">Oxidoreductase</keyword>
<dbReference type="GO" id="GO:0016491">
    <property type="term" value="F:oxidoreductase activity"/>
    <property type="evidence" value="ECO:0007669"/>
    <property type="project" value="UniProtKB-KW"/>
</dbReference>
<feature type="non-terminal residue" evidence="5">
    <location>
        <position position="180"/>
    </location>
</feature>
<keyword evidence="2" id="KW-0288">FMN</keyword>
<name>A0A382GM11_9ZZZZ</name>
<sequence length="180" mass="19501">MDSALPGDLMVSIKVVVISGSLNPMSRSRVLVRHTVERLGSMQVDVSFVDLQDVEMKLADGAGGGRTEDVIALGEKIAAAQAVIVSAPIYNFDVNAAVKNLIELTGRSWTDKVVGFLCAAGGRASYMSVILANSLMTDFRCLIVPRFAYATQEDFGDDRTPQMHVASEDLRDRFDELCQA</sequence>
<evidence type="ECO:0000256" key="2">
    <source>
        <dbReference type="ARBA" id="ARBA00022643"/>
    </source>
</evidence>
<dbReference type="InterPro" id="IPR005025">
    <property type="entry name" value="FMN_Rdtase-like_dom"/>
</dbReference>
<accession>A0A382GM11</accession>
<evidence type="ECO:0000259" key="4">
    <source>
        <dbReference type="Pfam" id="PF03358"/>
    </source>
</evidence>
<dbReference type="SUPFAM" id="SSF52218">
    <property type="entry name" value="Flavoproteins"/>
    <property type="match status" value="1"/>
</dbReference>
<evidence type="ECO:0000313" key="5">
    <source>
        <dbReference type="EMBL" id="SVB75922.1"/>
    </source>
</evidence>
<protein>
    <recommendedName>
        <fullName evidence="4">NADPH-dependent FMN reductase-like domain-containing protein</fullName>
    </recommendedName>
</protein>